<evidence type="ECO:0000256" key="7">
    <source>
        <dbReference type="ARBA" id="ARBA00023010"/>
    </source>
</evidence>
<sequence>MQQRFGRTTTRRSINFRFFGEVIGELRRVTWPTTNETFRLTLMVLVVAAILGVVLGVADLVFGWVFDTIL</sequence>
<keyword evidence="4 9" id="KW-0812">Transmembrane</keyword>
<dbReference type="InterPro" id="IPR001901">
    <property type="entry name" value="Translocase_SecE/Sec61-g"/>
</dbReference>
<keyword evidence="2" id="KW-0813">Transport</keyword>
<evidence type="ECO:0000256" key="8">
    <source>
        <dbReference type="ARBA" id="ARBA00023136"/>
    </source>
</evidence>
<dbReference type="AlphaFoldDB" id="A0A382D6Y0"/>
<evidence type="ECO:0000313" key="10">
    <source>
        <dbReference type="EMBL" id="SVB34170.1"/>
    </source>
</evidence>
<gene>
    <name evidence="10" type="ORF">METZ01_LOCUS187024</name>
</gene>
<dbReference type="NCBIfam" id="TIGR00964">
    <property type="entry name" value="secE_bact"/>
    <property type="match status" value="1"/>
</dbReference>
<evidence type="ECO:0000256" key="4">
    <source>
        <dbReference type="ARBA" id="ARBA00022692"/>
    </source>
</evidence>
<dbReference type="PANTHER" id="PTHR33910:SF1">
    <property type="entry name" value="PROTEIN TRANSLOCASE SUBUNIT SECE"/>
    <property type="match status" value="1"/>
</dbReference>
<dbReference type="InterPro" id="IPR038379">
    <property type="entry name" value="SecE_sf"/>
</dbReference>
<feature type="transmembrane region" description="Helical" evidence="9">
    <location>
        <begin position="42"/>
        <end position="66"/>
    </location>
</feature>
<protein>
    <recommendedName>
        <fullName evidence="11">Protein translocase subunit SecE</fullName>
    </recommendedName>
</protein>
<keyword evidence="3" id="KW-1003">Cell membrane</keyword>
<comment type="subcellular location">
    <subcellularLocation>
        <location evidence="1">Membrane</location>
    </subcellularLocation>
</comment>
<evidence type="ECO:0000256" key="6">
    <source>
        <dbReference type="ARBA" id="ARBA00022989"/>
    </source>
</evidence>
<dbReference type="GO" id="GO:0008320">
    <property type="term" value="F:protein transmembrane transporter activity"/>
    <property type="evidence" value="ECO:0007669"/>
    <property type="project" value="InterPro"/>
</dbReference>
<keyword evidence="5" id="KW-0653">Protein transport</keyword>
<dbReference type="Gene3D" id="1.20.5.1030">
    <property type="entry name" value="Preprotein translocase secy subunit"/>
    <property type="match status" value="1"/>
</dbReference>
<dbReference type="PROSITE" id="PS01067">
    <property type="entry name" value="SECE_SEC61G"/>
    <property type="match status" value="1"/>
</dbReference>
<dbReference type="PANTHER" id="PTHR33910">
    <property type="entry name" value="PROTEIN TRANSLOCASE SUBUNIT SECE"/>
    <property type="match status" value="1"/>
</dbReference>
<proteinExistence type="inferred from homology"/>
<evidence type="ECO:0000256" key="3">
    <source>
        <dbReference type="ARBA" id="ARBA00022475"/>
    </source>
</evidence>
<accession>A0A382D6Y0</accession>
<dbReference type="InterPro" id="IPR005807">
    <property type="entry name" value="SecE_bac"/>
</dbReference>
<evidence type="ECO:0000256" key="5">
    <source>
        <dbReference type="ARBA" id="ARBA00022927"/>
    </source>
</evidence>
<keyword evidence="6 9" id="KW-1133">Transmembrane helix</keyword>
<evidence type="ECO:0000256" key="9">
    <source>
        <dbReference type="SAM" id="Phobius"/>
    </source>
</evidence>
<dbReference type="HAMAP" id="MF_00422">
    <property type="entry name" value="SecE"/>
    <property type="match status" value="1"/>
</dbReference>
<evidence type="ECO:0000256" key="1">
    <source>
        <dbReference type="ARBA" id="ARBA00004370"/>
    </source>
</evidence>
<keyword evidence="7" id="KW-0811">Translocation</keyword>
<dbReference type="GO" id="GO:0009306">
    <property type="term" value="P:protein secretion"/>
    <property type="evidence" value="ECO:0007669"/>
    <property type="project" value="InterPro"/>
</dbReference>
<dbReference type="EMBL" id="UINC01037927">
    <property type="protein sequence ID" value="SVB34170.1"/>
    <property type="molecule type" value="Genomic_DNA"/>
</dbReference>
<dbReference type="GO" id="GO:0005886">
    <property type="term" value="C:plasma membrane"/>
    <property type="evidence" value="ECO:0007669"/>
    <property type="project" value="TreeGrafter"/>
</dbReference>
<dbReference type="GO" id="GO:0043952">
    <property type="term" value="P:protein transport by the Sec complex"/>
    <property type="evidence" value="ECO:0007669"/>
    <property type="project" value="TreeGrafter"/>
</dbReference>
<organism evidence="10">
    <name type="scientific">marine metagenome</name>
    <dbReference type="NCBI Taxonomy" id="408172"/>
    <lineage>
        <taxon>unclassified sequences</taxon>
        <taxon>metagenomes</taxon>
        <taxon>ecological metagenomes</taxon>
    </lineage>
</organism>
<name>A0A382D6Y0_9ZZZZ</name>
<evidence type="ECO:0008006" key="11">
    <source>
        <dbReference type="Google" id="ProtNLM"/>
    </source>
</evidence>
<dbReference type="GO" id="GO:0006886">
    <property type="term" value="P:intracellular protein transport"/>
    <property type="evidence" value="ECO:0007669"/>
    <property type="project" value="InterPro"/>
</dbReference>
<dbReference type="GO" id="GO:0006605">
    <property type="term" value="P:protein targeting"/>
    <property type="evidence" value="ECO:0007669"/>
    <property type="project" value="InterPro"/>
</dbReference>
<evidence type="ECO:0000256" key="2">
    <source>
        <dbReference type="ARBA" id="ARBA00022448"/>
    </source>
</evidence>
<dbReference type="Pfam" id="PF00584">
    <property type="entry name" value="SecE"/>
    <property type="match status" value="1"/>
</dbReference>
<reference evidence="10" key="1">
    <citation type="submission" date="2018-05" db="EMBL/GenBank/DDBJ databases">
        <authorList>
            <person name="Lanie J.A."/>
            <person name="Ng W.-L."/>
            <person name="Kazmierczak K.M."/>
            <person name="Andrzejewski T.M."/>
            <person name="Davidsen T.M."/>
            <person name="Wayne K.J."/>
            <person name="Tettelin H."/>
            <person name="Glass J.I."/>
            <person name="Rusch D."/>
            <person name="Podicherti R."/>
            <person name="Tsui H.-C.T."/>
            <person name="Winkler M.E."/>
        </authorList>
    </citation>
    <scope>NUCLEOTIDE SEQUENCE</scope>
</reference>
<keyword evidence="8 9" id="KW-0472">Membrane</keyword>